<dbReference type="AlphaFoldDB" id="A0A1B3IJ82"/>
<reference evidence="2" key="1">
    <citation type="journal article" date="2016" name="J. Proteomics">
        <title>Transcriptomic analysis of the venom glands from the scorpion Hadogenes troglodytes revealed unique and extremely high diversity of the venom peptides.</title>
        <authorList>
            <person name="Zhong J."/>
            <person name="Zeng X.C."/>
            <person name="Zeng X."/>
            <person name="Nie Y."/>
            <person name="Zhang L."/>
            <person name="Wu S."/>
            <person name="Bao A."/>
        </authorList>
    </citation>
    <scope>NUCLEOTIDE SEQUENCE</scope>
</reference>
<protein>
    <submittedName>
        <fullName evidence="2">Venom peptide Ht213</fullName>
    </submittedName>
</protein>
<proteinExistence type="evidence at transcript level"/>
<keyword evidence="1" id="KW-0732">Signal</keyword>
<accession>A0A1B3IJ82</accession>
<sequence>MKTVPVIFVCLLILVAAPSGIWCREEMEYQPHTYWTWKRFMPLMDKLNVDILSTSEGEDGN</sequence>
<feature type="chain" id="PRO_5008548577" evidence="1">
    <location>
        <begin position="24"/>
        <end position="61"/>
    </location>
</feature>
<feature type="signal peptide" evidence="1">
    <location>
        <begin position="1"/>
        <end position="23"/>
    </location>
</feature>
<organism evidence="2">
    <name type="scientific">Hadogenes troglodytes</name>
    <dbReference type="NCBI Taxonomy" id="1577150"/>
    <lineage>
        <taxon>Eukaryota</taxon>
        <taxon>Metazoa</taxon>
        <taxon>Ecdysozoa</taxon>
        <taxon>Arthropoda</taxon>
        <taxon>Chelicerata</taxon>
        <taxon>Arachnida</taxon>
        <taxon>Scorpiones</taxon>
        <taxon>Iurida</taxon>
        <taxon>Scorpionoidea</taxon>
        <taxon>Hemiscorpiidae</taxon>
        <taxon>Hadogenes</taxon>
    </lineage>
</organism>
<evidence type="ECO:0000256" key="1">
    <source>
        <dbReference type="SAM" id="SignalP"/>
    </source>
</evidence>
<evidence type="ECO:0000313" key="2">
    <source>
        <dbReference type="EMBL" id="AOF40252.1"/>
    </source>
</evidence>
<name>A0A1B3IJ82_9SCOR</name>
<dbReference type="EMBL" id="KU643160">
    <property type="protein sequence ID" value="AOF40252.1"/>
    <property type="molecule type" value="mRNA"/>
</dbReference>